<name>A0ABQ9F7S4_TEGGR</name>
<protein>
    <recommendedName>
        <fullName evidence="1">HTH psq-type domain-containing protein</fullName>
    </recommendedName>
</protein>
<dbReference type="Pfam" id="PF05225">
    <property type="entry name" value="HTH_psq"/>
    <property type="match status" value="1"/>
</dbReference>
<gene>
    <name evidence="2" type="ORF">KUTeg_009069</name>
</gene>
<keyword evidence="3" id="KW-1185">Reference proteome</keyword>
<organism evidence="2 3">
    <name type="scientific">Tegillarca granosa</name>
    <name type="common">Malaysian cockle</name>
    <name type="synonym">Anadara granosa</name>
    <dbReference type="NCBI Taxonomy" id="220873"/>
    <lineage>
        <taxon>Eukaryota</taxon>
        <taxon>Metazoa</taxon>
        <taxon>Spiralia</taxon>
        <taxon>Lophotrochozoa</taxon>
        <taxon>Mollusca</taxon>
        <taxon>Bivalvia</taxon>
        <taxon>Autobranchia</taxon>
        <taxon>Pteriomorphia</taxon>
        <taxon>Arcoida</taxon>
        <taxon>Arcoidea</taxon>
        <taxon>Arcidae</taxon>
        <taxon>Tegillarca</taxon>
    </lineage>
</organism>
<evidence type="ECO:0000313" key="2">
    <source>
        <dbReference type="EMBL" id="KAJ8313379.1"/>
    </source>
</evidence>
<dbReference type="Gene3D" id="1.10.10.60">
    <property type="entry name" value="Homeodomain-like"/>
    <property type="match status" value="1"/>
</dbReference>
<comment type="caution">
    <text evidence="2">The sequence shown here is derived from an EMBL/GenBank/DDBJ whole genome shotgun (WGS) entry which is preliminary data.</text>
</comment>
<accession>A0ABQ9F7S4</accession>
<dbReference type="EMBL" id="JARBDR010000374">
    <property type="protein sequence ID" value="KAJ8313379.1"/>
    <property type="molecule type" value="Genomic_DNA"/>
</dbReference>
<proteinExistence type="predicted"/>
<sequence>MDKFFGILNVRHLYEDRNKRKPESNAFNDPNDKRFDSLENTRKLVLKADRRSKQFNSHVYQAESRRPTKYRQYSPTAVTNAMETIRAKEVSIHKASKIYNIPETTLRDQVAEKVDIETVRYRPSTLLTLQEDAKLIIHYYECGKCSKDNHLSRQWYSSFLTRWPVLKLSKPRDLSILRAKSASQETVDKYFSELKTIMYDLVDKPHCIYSVDEKGACSDKTPYKLIAKTGTKPTAVTS</sequence>
<dbReference type="InterPro" id="IPR009057">
    <property type="entry name" value="Homeodomain-like_sf"/>
</dbReference>
<evidence type="ECO:0000313" key="3">
    <source>
        <dbReference type="Proteomes" id="UP001217089"/>
    </source>
</evidence>
<feature type="domain" description="HTH psq-type" evidence="1">
    <location>
        <begin position="75"/>
        <end position="109"/>
    </location>
</feature>
<dbReference type="InterPro" id="IPR007889">
    <property type="entry name" value="HTH_Psq"/>
</dbReference>
<dbReference type="Proteomes" id="UP001217089">
    <property type="component" value="Unassembled WGS sequence"/>
</dbReference>
<dbReference type="SUPFAM" id="SSF46689">
    <property type="entry name" value="Homeodomain-like"/>
    <property type="match status" value="1"/>
</dbReference>
<reference evidence="2 3" key="1">
    <citation type="submission" date="2022-12" db="EMBL/GenBank/DDBJ databases">
        <title>Chromosome-level genome of Tegillarca granosa.</title>
        <authorList>
            <person name="Kim J."/>
        </authorList>
    </citation>
    <scope>NUCLEOTIDE SEQUENCE [LARGE SCALE GENOMIC DNA]</scope>
    <source>
        <strain evidence="2">Teg-2019</strain>
        <tissue evidence="2">Adductor muscle</tissue>
    </source>
</reference>
<evidence type="ECO:0000259" key="1">
    <source>
        <dbReference type="Pfam" id="PF05225"/>
    </source>
</evidence>